<keyword evidence="5 9" id="KW-0238">DNA-binding</keyword>
<keyword evidence="7" id="KW-0804">Transcription</keyword>
<evidence type="ECO:0000259" key="13">
    <source>
        <dbReference type="PROSITE" id="PS50071"/>
    </source>
</evidence>
<evidence type="ECO:0000256" key="1">
    <source>
        <dbReference type="ARBA" id="ARBA00004123"/>
    </source>
</evidence>
<evidence type="ECO:0000256" key="10">
    <source>
        <dbReference type="RuleBase" id="RU000682"/>
    </source>
</evidence>
<comment type="subcellular location">
    <subcellularLocation>
        <location evidence="1 9 10">Nucleus</location>
    </subcellularLocation>
</comment>
<dbReference type="EMBL" id="CM031826">
    <property type="protein sequence ID" value="KAG6725305.1"/>
    <property type="molecule type" value="Genomic_DNA"/>
</dbReference>
<protein>
    <submittedName>
        <fullName evidence="15">Uncharacterized protein</fullName>
    </submittedName>
</protein>
<evidence type="ECO:0000313" key="16">
    <source>
        <dbReference type="Proteomes" id="UP000811246"/>
    </source>
</evidence>
<organism evidence="15 16">
    <name type="scientific">Carya illinoinensis</name>
    <name type="common">Pecan</name>
    <dbReference type="NCBI Taxonomy" id="32201"/>
    <lineage>
        <taxon>Eukaryota</taxon>
        <taxon>Viridiplantae</taxon>
        <taxon>Streptophyta</taxon>
        <taxon>Embryophyta</taxon>
        <taxon>Tracheophyta</taxon>
        <taxon>Spermatophyta</taxon>
        <taxon>Magnoliopsida</taxon>
        <taxon>eudicotyledons</taxon>
        <taxon>Gunneridae</taxon>
        <taxon>Pentapetalae</taxon>
        <taxon>rosids</taxon>
        <taxon>fabids</taxon>
        <taxon>Fagales</taxon>
        <taxon>Juglandaceae</taxon>
        <taxon>Carya</taxon>
    </lineage>
</organism>
<evidence type="ECO:0000256" key="4">
    <source>
        <dbReference type="ARBA" id="ARBA00023054"/>
    </source>
</evidence>
<proteinExistence type="inferred from homology"/>
<evidence type="ECO:0000256" key="2">
    <source>
        <dbReference type="ARBA" id="ARBA00006789"/>
    </source>
</evidence>
<dbReference type="GO" id="GO:0030154">
    <property type="term" value="P:cell differentiation"/>
    <property type="evidence" value="ECO:0007669"/>
    <property type="project" value="UniProtKB-ARBA"/>
</dbReference>
<dbReference type="PANTHER" id="PTHR45654">
    <property type="entry name" value="HOMEOBOX-LEUCINE ZIPPER PROTEIN MERISTEM L1"/>
    <property type="match status" value="1"/>
</dbReference>
<dbReference type="SMART" id="SM00389">
    <property type="entry name" value="HOX"/>
    <property type="match status" value="1"/>
</dbReference>
<dbReference type="Pfam" id="PF00046">
    <property type="entry name" value="Homeodomain"/>
    <property type="match status" value="1"/>
</dbReference>
<dbReference type="FunFam" id="1.10.10.60:FF:000229">
    <property type="entry name" value="Homeobox-leucine zipper protein HDG1"/>
    <property type="match status" value="1"/>
</dbReference>
<gene>
    <name evidence="15" type="ORF">I3842_02G026700</name>
</gene>
<dbReference type="FunFam" id="3.30.530.20:FF:000026">
    <property type="entry name" value="Homeobox-leucine zipper protein GLABRA 2"/>
    <property type="match status" value="1"/>
</dbReference>
<dbReference type="PROSITE" id="PS00027">
    <property type="entry name" value="HOMEOBOX_1"/>
    <property type="match status" value="1"/>
</dbReference>
<keyword evidence="8 9" id="KW-0539">Nucleus</keyword>
<evidence type="ECO:0000256" key="5">
    <source>
        <dbReference type="ARBA" id="ARBA00023125"/>
    </source>
</evidence>
<keyword evidence="6 9" id="KW-0371">Homeobox</keyword>
<dbReference type="InterPro" id="IPR017970">
    <property type="entry name" value="Homeobox_CS"/>
</dbReference>
<keyword evidence="3" id="KW-0805">Transcription regulation</keyword>
<evidence type="ECO:0000259" key="14">
    <source>
        <dbReference type="PROSITE" id="PS50848"/>
    </source>
</evidence>
<feature type="domain" description="START" evidence="14">
    <location>
        <begin position="319"/>
        <end position="555"/>
    </location>
</feature>
<dbReference type="InterPro" id="IPR002913">
    <property type="entry name" value="START_lipid-bd_dom"/>
</dbReference>
<keyword evidence="4 11" id="KW-0175">Coiled coil</keyword>
<evidence type="ECO:0000256" key="8">
    <source>
        <dbReference type="ARBA" id="ARBA00023242"/>
    </source>
</evidence>
<dbReference type="SMART" id="SM00234">
    <property type="entry name" value="START"/>
    <property type="match status" value="1"/>
</dbReference>
<name>A0A922FRA7_CARIL</name>
<dbReference type="InterPro" id="IPR001356">
    <property type="entry name" value="HD"/>
</dbReference>
<feature type="compositionally biased region" description="Basic and acidic residues" evidence="12">
    <location>
        <begin position="90"/>
        <end position="100"/>
    </location>
</feature>
<evidence type="ECO:0000256" key="6">
    <source>
        <dbReference type="ARBA" id="ARBA00023155"/>
    </source>
</evidence>
<dbReference type="GO" id="GO:0005634">
    <property type="term" value="C:nucleus"/>
    <property type="evidence" value="ECO:0007669"/>
    <property type="project" value="UniProtKB-SubCell"/>
</dbReference>
<feature type="coiled-coil region" evidence="11">
    <location>
        <begin position="173"/>
        <end position="205"/>
    </location>
</feature>
<comment type="caution">
    <text evidence="15">The sequence shown here is derived from an EMBL/GenBank/DDBJ whole genome shotgun (WGS) entry which is preliminary data.</text>
</comment>
<dbReference type="PROSITE" id="PS50848">
    <property type="entry name" value="START"/>
    <property type="match status" value="1"/>
</dbReference>
<dbReference type="GO" id="GO:0000981">
    <property type="term" value="F:DNA-binding transcription factor activity, RNA polymerase II-specific"/>
    <property type="evidence" value="ECO:0007669"/>
    <property type="project" value="InterPro"/>
</dbReference>
<dbReference type="InterPro" id="IPR042160">
    <property type="entry name" value="HD-Zip_IV"/>
</dbReference>
<comment type="similarity">
    <text evidence="2">Belongs to the HD-ZIP homeobox family. Class IV subfamily.</text>
</comment>
<reference evidence="15" key="1">
    <citation type="submission" date="2021-01" db="EMBL/GenBank/DDBJ databases">
        <authorList>
            <person name="Lovell J.T."/>
            <person name="Bentley N."/>
            <person name="Bhattarai G."/>
            <person name="Jenkins J.W."/>
            <person name="Sreedasyam A."/>
            <person name="Alarcon Y."/>
            <person name="Bock C."/>
            <person name="Boston L."/>
            <person name="Carlson J."/>
            <person name="Cervantes K."/>
            <person name="Clermont K."/>
            <person name="Krom N."/>
            <person name="Kubenka K."/>
            <person name="Mamidi S."/>
            <person name="Mattison C."/>
            <person name="Monteros M."/>
            <person name="Pisani C."/>
            <person name="Plott C."/>
            <person name="Rajasekar S."/>
            <person name="Rhein H.S."/>
            <person name="Rohla C."/>
            <person name="Song M."/>
            <person name="Hilaire R.S."/>
            <person name="Shu S."/>
            <person name="Wells L."/>
            <person name="Wang X."/>
            <person name="Webber J."/>
            <person name="Heerema R.J."/>
            <person name="Klein P."/>
            <person name="Conner P."/>
            <person name="Grauke L."/>
            <person name="Grimwood J."/>
            <person name="Schmutz J."/>
            <person name="Randall J.J."/>
        </authorList>
    </citation>
    <scope>NUCLEOTIDE SEQUENCE</scope>
    <source>
        <tissue evidence="15">Leaf</tissue>
    </source>
</reference>
<feature type="region of interest" description="Disordered" evidence="12">
    <location>
        <begin position="83"/>
        <end position="129"/>
    </location>
</feature>
<sequence length="580" mass="64170">MSFGGFLENTTGGGGARIVADIPYSNGNGNLIHNMPAAALAQSRLVTPPLTKSMFNSSPGLSLGLQQPNMDGQADMGRMAENFEVNTGRRSRDEEHESRSGSDNMDGASGDDQDAADNPPRKKRYHRHTPQQIQELEALFKECPHPDEKQRLELSRRLCLETRQVKFWFQNRRTQMKTQLERHENSLLRQENDKLRAENMSIRDAMRNPICSNCGGSAIMGEISIEEQHLRIENSRLKDELDRVCALAGKFLGRPISSLANSIGPPLPSSSLELGVGSNGYGVLSTVATTLPLGPDFGIGISSALPVMPPARTTAGFDRSIERSMFLELALAAMDELVKMAQTDEPLWVRSLEGGREMLNHEEYVRTFTPCIGLRPNGFVTEATRETGMVIVNSLVLVETLMDSNRWAEMFPYLIARSSTTDVISSGMGGTRNGSLQLMHAELQVLSPLVPVREVNFLRFCKQHAEGVWAVVDVSIDSIRETSVAPTFVNCRRLPSGCVVQDMPNGYSKVTWVEHAEYDESEVHQVYRPLLSSGMGFGAQRWIANLQRQCECLAILMSSAVPTRDHAGKNISNDKHRQPS</sequence>
<dbReference type="GO" id="GO:0008289">
    <property type="term" value="F:lipid binding"/>
    <property type="evidence" value="ECO:0007669"/>
    <property type="project" value="InterPro"/>
</dbReference>
<evidence type="ECO:0000256" key="12">
    <source>
        <dbReference type="SAM" id="MobiDB-lite"/>
    </source>
</evidence>
<evidence type="ECO:0000256" key="7">
    <source>
        <dbReference type="ARBA" id="ARBA00023163"/>
    </source>
</evidence>
<evidence type="ECO:0000313" key="15">
    <source>
        <dbReference type="EMBL" id="KAG6725305.1"/>
    </source>
</evidence>
<feature type="domain" description="Homeobox" evidence="13">
    <location>
        <begin position="119"/>
        <end position="179"/>
    </location>
</feature>
<feature type="DNA-binding region" description="Homeobox" evidence="9">
    <location>
        <begin position="121"/>
        <end position="180"/>
    </location>
</feature>
<dbReference type="Proteomes" id="UP000811246">
    <property type="component" value="Chromosome 2"/>
</dbReference>
<evidence type="ECO:0000256" key="3">
    <source>
        <dbReference type="ARBA" id="ARBA00023015"/>
    </source>
</evidence>
<dbReference type="AlphaFoldDB" id="A0A922FRA7"/>
<dbReference type="Pfam" id="PF01852">
    <property type="entry name" value="START"/>
    <property type="match status" value="1"/>
</dbReference>
<dbReference type="CDD" id="cd08875">
    <property type="entry name" value="START_ArGLABRA2_like"/>
    <property type="match status" value="1"/>
</dbReference>
<dbReference type="GO" id="GO:0003677">
    <property type="term" value="F:DNA binding"/>
    <property type="evidence" value="ECO:0007669"/>
    <property type="project" value="UniProtKB-UniRule"/>
</dbReference>
<dbReference type="PANTHER" id="PTHR45654:SF5">
    <property type="entry name" value="HOMEOBOX-LEUCINE ZIPPER PROTEIN ANTHOCYANINLESS 2-RELATED"/>
    <property type="match status" value="1"/>
</dbReference>
<evidence type="ECO:0000256" key="9">
    <source>
        <dbReference type="PROSITE-ProRule" id="PRU00108"/>
    </source>
</evidence>
<evidence type="ECO:0000256" key="11">
    <source>
        <dbReference type="SAM" id="Coils"/>
    </source>
</evidence>
<dbReference type="PROSITE" id="PS50071">
    <property type="entry name" value="HOMEOBOX_2"/>
    <property type="match status" value="1"/>
</dbReference>
<accession>A0A922FRA7</accession>
<dbReference type="CDD" id="cd00086">
    <property type="entry name" value="homeodomain"/>
    <property type="match status" value="1"/>
</dbReference>